<feature type="domain" description="4Fe-4S ferredoxin-type" evidence="1">
    <location>
        <begin position="186"/>
        <end position="214"/>
    </location>
</feature>
<organism evidence="2 3">
    <name type="scientific">Methanosphaerula palustris (strain ATCC BAA-1556 / DSM 19958 / E1-9c)</name>
    <dbReference type="NCBI Taxonomy" id="521011"/>
    <lineage>
        <taxon>Archaea</taxon>
        <taxon>Methanobacteriati</taxon>
        <taxon>Methanobacteriota</taxon>
        <taxon>Stenosarchaea group</taxon>
        <taxon>Methanomicrobia</taxon>
        <taxon>Methanomicrobiales</taxon>
        <taxon>Methanoregulaceae</taxon>
        <taxon>Methanosphaerula</taxon>
    </lineage>
</organism>
<dbReference type="eggNOG" id="arCOG02449">
    <property type="taxonomic scope" value="Archaea"/>
</dbReference>
<dbReference type="InterPro" id="IPR029039">
    <property type="entry name" value="Flavoprotein-like_sf"/>
</dbReference>
<proteinExistence type="predicted"/>
<dbReference type="InterPro" id="IPR017896">
    <property type="entry name" value="4Fe4S_Fe-S-bd"/>
</dbReference>
<evidence type="ECO:0000313" key="2">
    <source>
        <dbReference type="EMBL" id="ACL17208.1"/>
    </source>
</evidence>
<dbReference type="Proteomes" id="UP000002457">
    <property type="component" value="Chromosome"/>
</dbReference>
<name>B8GKR2_METPE</name>
<dbReference type="NCBIfam" id="NF038196">
    <property type="entry name" value="ferrodoxin_EFR1"/>
    <property type="match status" value="1"/>
</dbReference>
<dbReference type="HOGENOM" id="CLU_068049_0_0_2"/>
<dbReference type="Gene3D" id="3.40.50.360">
    <property type="match status" value="1"/>
</dbReference>
<dbReference type="InterPro" id="IPR017900">
    <property type="entry name" value="4Fe4S_Fe_S_CS"/>
</dbReference>
<sequence>MKTIIYYFTGTGNSLAAAKEIGAALGDCELVPIASYRDTTGDIIPGVDRVGIVSPVYFTGLPVMVAEFAERLDRSQAQYVFSVVTFGGSGGPSTLHQLDSILKKRQDRGLDAGFMVKMPGNYILMYGSPIGKKREKLLAMADEQIAAITAMINRCEPRRLPSSLLFSILHTLMYPRFTAHVHDDDRKFSVNEHCTSCGTCAAICPAENIEMVDKKPVWKHHCELCCGCIHLCPAGAIQAGSRTATRQRYRNPSISIEELKGQKET</sequence>
<dbReference type="EMBL" id="CP001338">
    <property type="protein sequence ID" value="ACL17208.1"/>
    <property type="molecule type" value="Genomic_DNA"/>
</dbReference>
<dbReference type="KEGG" id="mpl:Mpal_1903"/>
<dbReference type="PROSITE" id="PS00198">
    <property type="entry name" value="4FE4S_FER_1"/>
    <property type="match status" value="1"/>
</dbReference>
<dbReference type="RefSeq" id="WP_012618527.1">
    <property type="nucleotide sequence ID" value="NC_011832.1"/>
</dbReference>
<evidence type="ECO:0000313" key="3">
    <source>
        <dbReference type="Proteomes" id="UP000002457"/>
    </source>
</evidence>
<dbReference type="SUPFAM" id="SSF54862">
    <property type="entry name" value="4Fe-4S ferredoxins"/>
    <property type="match status" value="1"/>
</dbReference>
<keyword evidence="3" id="KW-1185">Reference proteome</keyword>
<dbReference type="SUPFAM" id="SSF52218">
    <property type="entry name" value="Flavoproteins"/>
    <property type="match status" value="1"/>
</dbReference>
<accession>B8GKR2</accession>
<evidence type="ECO:0000259" key="1">
    <source>
        <dbReference type="PROSITE" id="PS51379"/>
    </source>
</evidence>
<dbReference type="InterPro" id="IPR047964">
    <property type="entry name" value="EFR1-like"/>
</dbReference>
<dbReference type="Gene3D" id="3.30.70.20">
    <property type="match status" value="1"/>
</dbReference>
<dbReference type="PROSITE" id="PS51379">
    <property type="entry name" value="4FE4S_FER_2"/>
    <property type="match status" value="1"/>
</dbReference>
<gene>
    <name evidence="2" type="ordered locus">Mpal_1903</name>
</gene>
<dbReference type="AlphaFoldDB" id="B8GKR2"/>
<dbReference type="OrthoDB" id="2837at2157"/>
<reference evidence="2 3" key="1">
    <citation type="journal article" date="2015" name="Genome Announc.">
        <title>Complete Genome Sequence of Methanosphaerula palustris E1-9CT, a Hydrogenotrophic Methanogen Isolated from a Minerotrophic Fen Peatland.</title>
        <authorList>
            <person name="Cadillo-Quiroz H."/>
            <person name="Browne P."/>
            <person name="Kyrpides N."/>
            <person name="Woyke T."/>
            <person name="Goodwin L."/>
            <person name="Detter C."/>
            <person name="Yavitt J.B."/>
            <person name="Zinder S.H."/>
        </authorList>
    </citation>
    <scope>NUCLEOTIDE SEQUENCE [LARGE SCALE GENOMIC DNA]</scope>
    <source>
        <strain evidence="3">ATCC BAA-1556 / DSM 19958 / E1-9c</strain>
    </source>
</reference>
<dbReference type="GO" id="GO:0016491">
    <property type="term" value="F:oxidoreductase activity"/>
    <property type="evidence" value="ECO:0007669"/>
    <property type="project" value="UniProtKB-ARBA"/>
</dbReference>
<protein>
    <submittedName>
        <fullName evidence="2">4Fe-4S ferredoxin iron-sulfur binding domain protein</fullName>
    </submittedName>
</protein>
<dbReference type="GeneID" id="7272720"/>